<protein>
    <submittedName>
        <fullName evidence="1">Uncharacterized protein</fullName>
    </submittedName>
</protein>
<dbReference type="Proteomes" id="UP001519460">
    <property type="component" value="Unassembled WGS sequence"/>
</dbReference>
<comment type="caution">
    <text evidence="1">The sequence shown here is derived from an EMBL/GenBank/DDBJ whole genome shotgun (WGS) entry which is preliminary data.</text>
</comment>
<keyword evidence="2" id="KW-1185">Reference proteome</keyword>
<organism evidence="1 2">
    <name type="scientific">Batillaria attramentaria</name>
    <dbReference type="NCBI Taxonomy" id="370345"/>
    <lineage>
        <taxon>Eukaryota</taxon>
        <taxon>Metazoa</taxon>
        <taxon>Spiralia</taxon>
        <taxon>Lophotrochozoa</taxon>
        <taxon>Mollusca</taxon>
        <taxon>Gastropoda</taxon>
        <taxon>Caenogastropoda</taxon>
        <taxon>Sorbeoconcha</taxon>
        <taxon>Cerithioidea</taxon>
        <taxon>Batillariidae</taxon>
        <taxon>Batillaria</taxon>
    </lineage>
</organism>
<accession>A0ABD0LAQ0</accession>
<proteinExistence type="predicted"/>
<reference evidence="1 2" key="1">
    <citation type="journal article" date="2023" name="Sci. Data">
        <title>Genome assembly of the Korean intertidal mud-creeper Batillaria attramentaria.</title>
        <authorList>
            <person name="Patra A.K."/>
            <person name="Ho P.T."/>
            <person name="Jun S."/>
            <person name="Lee S.J."/>
            <person name="Kim Y."/>
            <person name="Won Y.J."/>
        </authorList>
    </citation>
    <scope>NUCLEOTIDE SEQUENCE [LARGE SCALE GENOMIC DNA]</scope>
    <source>
        <strain evidence="1">Wonlab-2016</strain>
    </source>
</reference>
<sequence>MAVTRLFGVTAAQHAAHQGNDLAPAYLRIHVSPSQSVCPAEWRLFPVHELHVTKQRRKLKPRDNDYLSPRLERNQDTPRTSALYFLLHSANFAATDPYVRSQVTQALDVAINKNKSSRVTVRASTQAVV</sequence>
<gene>
    <name evidence="1" type="ORF">BaRGS_00012516</name>
</gene>
<dbReference type="AlphaFoldDB" id="A0ABD0LAQ0"/>
<evidence type="ECO:0000313" key="2">
    <source>
        <dbReference type="Proteomes" id="UP001519460"/>
    </source>
</evidence>
<evidence type="ECO:0000313" key="1">
    <source>
        <dbReference type="EMBL" id="KAK7496351.1"/>
    </source>
</evidence>
<name>A0ABD0LAQ0_9CAEN</name>
<dbReference type="EMBL" id="JACVVK020000068">
    <property type="protein sequence ID" value="KAK7496351.1"/>
    <property type="molecule type" value="Genomic_DNA"/>
</dbReference>